<accession>A0ABR3Y0I1</accession>
<dbReference type="InterPro" id="IPR054471">
    <property type="entry name" value="GPIID_WHD"/>
</dbReference>
<comment type="caution">
    <text evidence="4">The sequence shown here is derived from an EMBL/GenBank/DDBJ whole genome shotgun (WGS) entry which is preliminary data.</text>
</comment>
<evidence type="ECO:0008006" key="6">
    <source>
        <dbReference type="Google" id="ProtNLM"/>
    </source>
</evidence>
<evidence type="ECO:0000259" key="2">
    <source>
        <dbReference type="Pfam" id="PF22939"/>
    </source>
</evidence>
<dbReference type="EMBL" id="JAWRVE010000005">
    <property type="protein sequence ID" value="KAL1881783.1"/>
    <property type="molecule type" value="Genomic_DNA"/>
</dbReference>
<dbReference type="InterPro" id="IPR036322">
    <property type="entry name" value="WD40_repeat_dom_sf"/>
</dbReference>
<dbReference type="SMART" id="SM00320">
    <property type="entry name" value="WD40"/>
    <property type="match status" value="3"/>
</dbReference>
<dbReference type="InterPro" id="IPR015943">
    <property type="entry name" value="WD40/YVTN_repeat-like_dom_sf"/>
</dbReference>
<dbReference type="InterPro" id="IPR056884">
    <property type="entry name" value="NPHP3-like_N"/>
</dbReference>
<feature type="domain" description="GPI inositol-deacylase winged helix" evidence="2">
    <location>
        <begin position="386"/>
        <end position="464"/>
    </location>
</feature>
<feature type="domain" description="Nephrocystin 3-like N-terminal" evidence="3">
    <location>
        <begin position="104"/>
        <end position="281"/>
    </location>
</feature>
<dbReference type="InterPro" id="IPR001680">
    <property type="entry name" value="WD40_rpt"/>
</dbReference>
<gene>
    <name evidence="4" type="ORF">Daus18300_000836</name>
</gene>
<dbReference type="SUPFAM" id="SSF52540">
    <property type="entry name" value="P-loop containing nucleoside triphosphate hydrolases"/>
    <property type="match status" value="1"/>
</dbReference>
<evidence type="ECO:0000259" key="3">
    <source>
        <dbReference type="Pfam" id="PF24883"/>
    </source>
</evidence>
<dbReference type="SUPFAM" id="SSF50998">
    <property type="entry name" value="Quinoprotein alcohol dehydrogenase-like"/>
    <property type="match status" value="1"/>
</dbReference>
<evidence type="ECO:0000256" key="1">
    <source>
        <dbReference type="ARBA" id="ARBA00022737"/>
    </source>
</evidence>
<evidence type="ECO:0000313" key="5">
    <source>
        <dbReference type="Proteomes" id="UP001583177"/>
    </source>
</evidence>
<dbReference type="InterPro" id="IPR027417">
    <property type="entry name" value="P-loop_NTPase"/>
</dbReference>
<dbReference type="Gene3D" id="2.130.10.10">
    <property type="entry name" value="YVTN repeat-like/Quinoprotein amine dehydrogenase"/>
    <property type="match status" value="3"/>
</dbReference>
<evidence type="ECO:0000313" key="4">
    <source>
        <dbReference type="EMBL" id="KAL1881783.1"/>
    </source>
</evidence>
<dbReference type="Pfam" id="PF24883">
    <property type="entry name" value="NPHP3_N"/>
    <property type="match status" value="1"/>
</dbReference>
<dbReference type="Proteomes" id="UP001583177">
    <property type="component" value="Unassembled WGS sequence"/>
</dbReference>
<sequence length="1335" mass="150429">MGKLAETKLTNPTLNGFLIGLPGEHTQYLDADHRHVCKYDGPDHPNYLILKRCLLTAIGDIAISYNFRGHDDLKSQMKLISTFLGVEQRPGVDLLTVSGKQHPGTCTWLTTHPSFQAWCAEELESDLPISPKNDRDYRPRFLWLHGAPGSGKSVACGHIIQHLESCDLDCSFCFFKHGHRDKSTISSMLRSLALQMAESSFDIRKALLGVIEEDDRIISDDYQLIWNNIFLGRVFRVKTALPHFWVIDAIDECANKGLSSLLQLLAKIPTDFPLQVFISSRPSSQIQRALCQESNSVCEVQTGQQESLDDIATLIRSKRYDSAAGCDLNQTLVREILAKSNGIFLWASLILNRLEETYSEEDMHDVLHQLPAEMDDFYFRIANAVAETQSYELAKCILKWTVCASVSRPLTTNEIREAVRIDFRRTLTASDDRFAQLCGDLIFVDKESQVQVIHQTVHSFLTQHESGLRIDQASAHSRIAEVCLIYLTGKEFMPPRFRRGPIVSNKTHDMVFADYACDYFTHHLAHCSSAIDAPLILLHKFFRSNVLTWIEKTARKADLSVLTKAVRNIRSYLARRAKHRSPLGKEVQLAEAWAEDLARIVATFGTNLLDSPSSIYHLIPILSPPASNIHRLFAKDSRQLKLLGRLVEEDWDDRISCILHEASTTSVAACSQYSAVGLSNGKVMLYNGSTHELIATINHGEAVRMLDIDPVSKSLVVCGPRKMSSWSNQRTCLWTTRFTYHRSPISMTIDTEEGQVFVPGKDGKVAIYSLEDGALLDTFPLYHSPDSESDDEETKILPGTPPTCVRINPVHGLMAVFYRQSPVQLWDSNRRQKIGTFLRPGTEDAYCQPQALDMVFNPLLDVDLLAMSYDSVGIVVCDSWTLEQLSVCQVDSRTLAVSPDGRTLISGDYSGIIYLFSFESTLRTMYRISVADEMIKGIVFAPNNLRFYEIRGSFLNVWEPSVLVRRETDDESSSLPQSEEVALAAPETIFSRPIYDTKHILCIAFSVVSGSMFCGRRNGVISVYNTDNGKRIEDLQPFMTDLAIKHLQWNEKSHALLAIDAVNHCIIIRLASDRNISWHVQTVILDRQFSSPVTQVLLHVDGDFFLLATTKGDELWTTQGEVIDKIDPTDDQSQWLTHPNNPGQLLVLRGNSVQIYEWATLQRLTPEGGIPVEIPDQEYASLSGEWAFREGLDFLVKVGRLKDRQDGFVFVDVSQLQPDSERVPTRCAKQLLESNVKRVLGLHKSSLLFLDSKGWICSVSKNLSDARSYTRHFFVPPTWMVEMDLLIKIGSKSSVALVHRDDLVVFHGFLDCEEKVPLRKETGGKLKRSQTLEAY</sequence>
<dbReference type="PANTHER" id="PTHR10039:SF16">
    <property type="entry name" value="GPI INOSITOL-DEACYLASE"/>
    <property type="match status" value="1"/>
</dbReference>
<dbReference type="Pfam" id="PF22939">
    <property type="entry name" value="WHD_GPIID"/>
    <property type="match status" value="1"/>
</dbReference>
<dbReference type="Gene3D" id="3.40.50.300">
    <property type="entry name" value="P-loop containing nucleotide triphosphate hydrolases"/>
    <property type="match status" value="1"/>
</dbReference>
<protein>
    <recommendedName>
        <fullName evidence="6">NACHT domain-containing protein</fullName>
    </recommendedName>
</protein>
<dbReference type="InterPro" id="IPR011047">
    <property type="entry name" value="Quinoprotein_ADH-like_sf"/>
</dbReference>
<name>A0ABR3Y0I1_9PEZI</name>
<dbReference type="PANTHER" id="PTHR10039">
    <property type="entry name" value="AMELOGENIN"/>
    <property type="match status" value="1"/>
</dbReference>
<organism evidence="4 5">
    <name type="scientific">Diaporthe australafricana</name>
    <dbReference type="NCBI Taxonomy" id="127596"/>
    <lineage>
        <taxon>Eukaryota</taxon>
        <taxon>Fungi</taxon>
        <taxon>Dikarya</taxon>
        <taxon>Ascomycota</taxon>
        <taxon>Pezizomycotina</taxon>
        <taxon>Sordariomycetes</taxon>
        <taxon>Sordariomycetidae</taxon>
        <taxon>Diaporthales</taxon>
        <taxon>Diaporthaceae</taxon>
        <taxon>Diaporthe</taxon>
    </lineage>
</organism>
<keyword evidence="1" id="KW-0677">Repeat</keyword>
<dbReference type="SUPFAM" id="SSF50978">
    <property type="entry name" value="WD40 repeat-like"/>
    <property type="match status" value="1"/>
</dbReference>
<keyword evidence="5" id="KW-1185">Reference proteome</keyword>
<reference evidence="4 5" key="1">
    <citation type="journal article" date="2024" name="IMA Fungus">
        <title>IMA Genome - F19 : A genome assembly and annotation guide to empower mycologists, including annotated draft genome sequences of Ceratocystis pirilliformis, Diaporthe australafricana, Fusarium ophioides, Paecilomyces lecythidis, and Sporothrix stenoceras.</title>
        <authorList>
            <person name="Aylward J."/>
            <person name="Wilson A.M."/>
            <person name="Visagie C.M."/>
            <person name="Spraker J."/>
            <person name="Barnes I."/>
            <person name="Buitendag C."/>
            <person name="Ceriani C."/>
            <person name="Del Mar Angel L."/>
            <person name="du Plessis D."/>
            <person name="Fuchs T."/>
            <person name="Gasser K."/>
            <person name="Kramer D."/>
            <person name="Li W."/>
            <person name="Munsamy K."/>
            <person name="Piso A."/>
            <person name="Price J.L."/>
            <person name="Sonnekus B."/>
            <person name="Thomas C."/>
            <person name="van der Nest A."/>
            <person name="van Dijk A."/>
            <person name="van Heerden A."/>
            <person name="van Vuuren N."/>
            <person name="Yilmaz N."/>
            <person name="Duong T.A."/>
            <person name="van der Merwe N.A."/>
            <person name="Wingfield M.J."/>
            <person name="Wingfield B.D."/>
        </authorList>
    </citation>
    <scope>NUCLEOTIDE SEQUENCE [LARGE SCALE GENOMIC DNA]</scope>
    <source>
        <strain evidence="4 5">CMW 18300</strain>
    </source>
</reference>
<proteinExistence type="predicted"/>